<dbReference type="Gene3D" id="3.40.109.10">
    <property type="entry name" value="NADH Oxidase"/>
    <property type="match status" value="1"/>
</dbReference>
<keyword evidence="2" id="KW-0288">FMN</keyword>
<name>A0A2A9HK75_TEPT2</name>
<dbReference type="PANTHER" id="PTHR23026:SF90">
    <property type="entry name" value="IODOTYROSINE DEIODINASE 1"/>
    <property type="match status" value="1"/>
</dbReference>
<accession>A0A2A9HK75</accession>
<evidence type="ECO:0000313" key="6">
    <source>
        <dbReference type="Proteomes" id="UP000223071"/>
    </source>
</evidence>
<organism evidence="5 6">
    <name type="scientific">Tepidiforma thermophila (strain KCTC 52669 / CGMCC 1.13589 / G233)</name>
    <dbReference type="NCBI Taxonomy" id="2761530"/>
    <lineage>
        <taxon>Bacteria</taxon>
        <taxon>Bacillati</taxon>
        <taxon>Chloroflexota</taxon>
        <taxon>Tepidiformia</taxon>
        <taxon>Tepidiformales</taxon>
        <taxon>Tepidiformaceae</taxon>
        <taxon>Tepidiforma</taxon>
    </lineage>
</organism>
<evidence type="ECO:0000256" key="3">
    <source>
        <dbReference type="ARBA" id="ARBA00023002"/>
    </source>
</evidence>
<dbReference type="PANTHER" id="PTHR23026">
    <property type="entry name" value="NADPH NITROREDUCTASE"/>
    <property type="match status" value="1"/>
</dbReference>
<gene>
    <name evidence="5" type="ORF">A9A59_2537</name>
</gene>
<reference evidence="5 6" key="1">
    <citation type="submission" date="2017-09" db="EMBL/GenBank/DDBJ databases">
        <title>Sequencing the genomes of two abundant thermophiles in Great Basin hot springs: Thermocrinis jamiesonii and novel Chloroflexi Thermoflexus hugenholtzii.</title>
        <authorList>
            <person name="Hedlund B."/>
        </authorList>
    </citation>
    <scope>NUCLEOTIDE SEQUENCE [LARGE SCALE GENOMIC DNA]</scope>
    <source>
        <strain evidence="5 6">G233</strain>
    </source>
</reference>
<evidence type="ECO:0000259" key="4">
    <source>
        <dbReference type="Pfam" id="PF00881"/>
    </source>
</evidence>
<dbReference type="EMBL" id="PDJQ01000001">
    <property type="protein sequence ID" value="PFG75269.1"/>
    <property type="molecule type" value="Genomic_DNA"/>
</dbReference>
<feature type="domain" description="Nitroreductase" evidence="4">
    <location>
        <begin position="15"/>
        <end position="189"/>
    </location>
</feature>
<comment type="caution">
    <text evidence="5">The sequence shown here is derived from an EMBL/GenBank/DDBJ whole genome shotgun (WGS) entry which is preliminary data.</text>
</comment>
<keyword evidence="6" id="KW-1185">Reference proteome</keyword>
<protein>
    <submittedName>
        <fullName evidence="5">Nitroreductase</fullName>
    </submittedName>
</protein>
<evidence type="ECO:0000256" key="2">
    <source>
        <dbReference type="ARBA" id="ARBA00022643"/>
    </source>
</evidence>
<dbReference type="InterPro" id="IPR029479">
    <property type="entry name" value="Nitroreductase"/>
</dbReference>
<dbReference type="Pfam" id="PF00881">
    <property type="entry name" value="Nitroreductase"/>
    <property type="match status" value="1"/>
</dbReference>
<evidence type="ECO:0000313" key="5">
    <source>
        <dbReference type="EMBL" id="PFG75269.1"/>
    </source>
</evidence>
<dbReference type="AlphaFoldDB" id="A0A2A9HK75"/>
<dbReference type="SUPFAM" id="SSF55469">
    <property type="entry name" value="FMN-dependent nitroreductase-like"/>
    <property type="match status" value="1"/>
</dbReference>
<dbReference type="InterPro" id="IPR050627">
    <property type="entry name" value="Nitroreductase/BluB"/>
</dbReference>
<dbReference type="InterPro" id="IPR000415">
    <property type="entry name" value="Nitroreductase-like"/>
</dbReference>
<dbReference type="GO" id="GO:0016491">
    <property type="term" value="F:oxidoreductase activity"/>
    <property type="evidence" value="ECO:0007669"/>
    <property type="project" value="UniProtKB-KW"/>
</dbReference>
<dbReference type="RefSeq" id="WP_098504594.1">
    <property type="nucleotide sequence ID" value="NZ_PDJQ01000001.1"/>
</dbReference>
<proteinExistence type="predicted"/>
<keyword evidence="3" id="KW-0560">Oxidoreductase</keyword>
<keyword evidence="1" id="KW-0285">Flavoprotein</keyword>
<dbReference type="Proteomes" id="UP000223071">
    <property type="component" value="Unassembled WGS sequence"/>
</dbReference>
<sequence length="216" mass="24621">MSDVQPVETDIFEVIRTQRAMRRLKPDPVPEEYIKKILWAATRAPSGGNRQNWRWLVITDPEKKKQIQEWYKEGWDRLVASGYGNRPDLPPEEAASNERVMRSAQYLADHLHEVPVLILACLLVDPGQRPDITAGSSIYPAVQNLMLAARALGLGTALTTLHRFRQDDIRKLLGIPETVETAALIPVGWPKGKFGEGFRKPVEDVTYWEQWGNKRQ</sequence>
<evidence type="ECO:0000256" key="1">
    <source>
        <dbReference type="ARBA" id="ARBA00022630"/>
    </source>
</evidence>